<evidence type="ECO:0000313" key="1">
    <source>
        <dbReference type="EMBL" id="QHT00375.1"/>
    </source>
</evidence>
<name>A0A6C0C9H5_9ZZZZ</name>
<reference evidence="1" key="1">
    <citation type="journal article" date="2020" name="Nature">
        <title>Giant virus diversity and host interactions through global metagenomics.</title>
        <authorList>
            <person name="Schulz F."/>
            <person name="Roux S."/>
            <person name="Paez-Espino D."/>
            <person name="Jungbluth S."/>
            <person name="Walsh D.A."/>
            <person name="Denef V.J."/>
            <person name="McMahon K.D."/>
            <person name="Konstantinidis K.T."/>
            <person name="Eloe-Fadrosh E.A."/>
            <person name="Kyrpides N.C."/>
            <person name="Woyke T."/>
        </authorList>
    </citation>
    <scope>NUCLEOTIDE SEQUENCE</scope>
    <source>
        <strain evidence="1">GVMAG-M-3300020192-26</strain>
    </source>
</reference>
<proteinExistence type="predicted"/>
<sequence>MTFLISYHLYHCLNHYHMGIVLLVGYVPRDQIVINLPDHGLIYFKSDGSLVCFISHDLKSYFWCHYSTLNNMNNLPYYNPEPDLHLKIIQLPLFYNKILINQPTSSQIKSHVSYFSNIVKYILLSQSLCYDVNYVIFDKLFWLEINDIFVSSPLVISALTQQHDALIVKSFKNMAKEYPHNWMLS</sequence>
<dbReference type="EMBL" id="MN739354">
    <property type="protein sequence ID" value="QHT00375.1"/>
    <property type="molecule type" value="Genomic_DNA"/>
</dbReference>
<accession>A0A6C0C9H5</accession>
<organism evidence="1">
    <name type="scientific">viral metagenome</name>
    <dbReference type="NCBI Taxonomy" id="1070528"/>
    <lineage>
        <taxon>unclassified sequences</taxon>
        <taxon>metagenomes</taxon>
        <taxon>organismal metagenomes</taxon>
    </lineage>
</organism>
<dbReference type="AlphaFoldDB" id="A0A6C0C9H5"/>
<protein>
    <submittedName>
        <fullName evidence="1">Uncharacterized protein</fullName>
    </submittedName>
</protein>